<sequence length="42" mass="5007">MRIIESKKIDKVIGSKDEFSKNNENNERIKKMYPMVNNTLYS</sequence>
<reference evidence="1" key="1">
    <citation type="submission" date="2024-03" db="EMBL/GenBank/DDBJ databases">
        <title>Complete genome sequence of Sulfurisphaera javensis strain KD-1.</title>
        <authorList>
            <person name="Sakai H."/>
            <person name="Nur N."/>
            <person name="Suwanto A."/>
            <person name="Kurosawa N."/>
        </authorList>
    </citation>
    <scope>NUCLEOTIDE SEQUENCE</scope>
    <source>
        <strain evidence="1">KD-1</strain>
    </source>
</reference>
<dbReference type="EMBL" id="AP031322">
    <property type="protein sequence ID" value="BFH72060.1"/>
    <property type="molecule type" value="Genomic_DNA"/>
</dbReference>
<proteinExistence type="predicted"/>
<dbReference type="KEGG" id="sjv:SJAV_00040"/>
<accession>A0AAT9GMD0</accession>
<name>A0AAT9GMD0_9CREN</name>
<gene>
    <name evidence="1" type="ORF">SJAV_00040</name>
</gene>
<protein>
    <submittedName>
        <fullName evidence="1">Uncharacterized protein</fullName>
    </submittedName>
</protein>
<organism evidence="1">
    <name type="scientific">Sulfurisphaera javensis</name>
    <dbReference type="NCBI Taxonomy" id="2049879"/>
    <lineage>
        <taxon>Archaea</taxon>
        <taxon>Thermoproteota</taxon>
        <taxon>Thermoprotei</taxon>
        <taxon>Sulfolobales</taxon>
        <taxon>Sulfolobaceae</taxon>
        <taxon>Sulfurisphaera</taxon>
    </lineage>
</organism>
<evidence type="ECO:0000313" key="1">
    <source>
        <dbReference type="EMBL" id="BFH72060.1"/>
    </source>
</evidence>
<dbReference type="AlphaFoldDB" id="A0AAT9GMD0"/>